<feature type="region of interest" description="Disordered" evidence="1">
    <location>
        <begin position="78"/>
        <end position="138"/>
    </location>
</feature>
<feature type="compositionally biased region" description="Low complexity" evidence="1">
    <location>
        <begin position="190"/>
        <end position="214"/>
    </location>
</feature>
<feature type="compositionally biased region" description="Polar residues" evidence="1">
    <location>
        <begin position="91"/>
        <end position="102"/>
    </location>
</feature>
<dbReference type="SUPFAM" id="SSF48452">
    <property type="entry name" value="TPR-like"/>
    <property type="match status" value="1"/>
</dbReference>
<evidence type="ECO:0000313" key="2">
    <source>
        <dbReference type="EMBL" id="QDV81911.1"/>
    </source>
</evidence>
<dbReference type="RefSeq" id="WP_145207638.1">
    <property type="nucleotide sequence ID" value="NZ_CP036432.1"/>
</dbReference>
<dbReference type="InterPro" id="IPR019734">
    <property type="entry name" value="TPR_rpt"/>
</dbReference>
<dbReference type="Proteomes" id="UP000318081">
    <property type="component" value="Chromosome"/>
</dbReference>
<reference evidence="2 3" key="1">
    <citation type="submission" date="2019-02" db="EMBL/GenBank/DDBJ databases">
        <title>Deep-cultivation of Planctomycetes and their phenomic and genomic characterization uncovers novel biology.</title>
        <authorList>
            <person name="Wiegand S."/>
            <person name="Jogler M."/>
            <person name="Boedeker C."/>
            <person name="Pinto D."/>
            <person name="Vollmers J."/>
            <person name="Rivas-Marin E."/>
            <person name="Kohn T."/>
            <person name="Peeters S.H."/>
            <person name="Heuer A."/>
            <person name="Rast P."/>
            <person name="Oberbeckmann S."/>
            <person name="Bunk B."/>
            <person name="Jeske O."/>
            <person name="Meyerdierks A."/>
            <person name="Storesund J.E."/>
            <person name="Kallscheuer N."/>
            <person name="Luecker S."/>
            <person name="Lage O.M."/>
            <person name="Pohl T."/>
            <person name="Merkel B.J."/>
            <person name="Hornburger P."/>
            <person name="Mueller R.-W."/>
            <person name="Bruemmer F."/>
            <person name="Labrenz M."/>
            <person name="Spormann A.M."/>
            <person name="Op den Camp H."/>
            <person name="Overmann J."/>
            <person name="Amann R."/>
            <person name="Jetten M.S.M."/>
            <person name="Mascher T."/>
            <person name="Medema M.H."/>
            <person name="Devos D.P."/>
            <person name="Kaster A.-K."/>
            <person name="Ovreas L."/>
            <person name="Rohde M."/>
            <person name="Galperin M.Y."/>
            <person name="Jogler C."/>
        </authorList>
    </citation>
    <scope>NUCLEOTIDE SEQUENCE [LARGE SCALE GENOMIC DNA]</scope>
    <source>
        <strain evidence="2 3">TBK1r</strain>
    </source>
</reference>
<evidence type="ECO:0000256" key="1">
    <source>
        <dbReference type="SAM" id="MobiDB-lite"/>
    </source>
</evidence>
<sequence>MKVRTQPSEGCVTLIARVFGKRLLVFPLVALWGLAGPVCGQATERDAPSLRSMMTGNSASNQNVQDRLDALIKTTQEARLERQSAGDPASQPETQPASQSGRPSAWVPGGGSVDGDGAADGTEAGSSAGRSTRSLSEIRERIRILQRLRRDRMMAAPTGQASGIPGGTAAPTLSVPSGDVIQADPVGRPGAAADSGSALSSIDDSLNNAAPVSDAAEEPAPEADRPAERILPNPVNAMALGESLYRTGNYESALKAFRSVSVDALSQSDRTWLDLLIALCQRKLGEFEKAQGTLREIANEESTDYPVKAAKWWLKYAEAADGTQVKFNRVSTEFDALLERSETYVSP</sequence>
<accession>A0ABX5XJC1</accession>
<feature type="compositionally biased region" description="Low complexity" evidence="1">
    <location>
        <begin position="115"/>
        <end position="135"/>
    </location>
</feature>
<organism evidence="2 3">
    <name type="scientific">Stieleria magnilauensis</name>
    <dbReference type="NCBI Taxonomy" id="2527963"/>
    <lineage>
        <taxon>Bacteria</taxon>
        <taxon>Pseudomonadati</taxon>
        <taxon>Planctomycetota</taxon>
        <taxon>Planctomycetia</taxon>
        <taxon>Pirellulales</taxon>
        <taxon>Pirellulaceae</taxon>
        <taxon>Stieleria</taxon>
    </lineage>
</organism>
<evidence type="ECO:0008006" key="4">
    <source>
        <dbReference type="Google" id="ProtNLM"/>
    </source>
</evidence>
<evidence type="ECO:0000313" key="3">
    <source>
        <dbReference type="Proteomes" id="UP000318081"/>
    </source>
</evidence>
<name>A0ABX5XJC1_9BACT</name>
<dbReference type="Pfam" id="PF13174">
    <property type="entry name" value="TPR_6"/>
    <property type="match status" value="1"/>
</dbReference>
<gene>
    <name evidence="2" type="ORF">TBK1r_08340</name>
</gene>
<keyword evidence="3" id="KW-1185">Reference proteome</keyword>
<dbReference type="Gene3D" id="1.25.40.10">
    <property type="entry name" value="Tetratricopeptide repeat domain"/>
    <property type="match status" value="1"/>
</dbReference>
<proteinExistence type="predicted"/>
<protein>
    <recommendedName>
        <fullName evidence="4">Tetratricopeptide repeat protein</fullName>
    </recommendedName>
</protein>
<dbReference type="EMBL" id="CP036432">
    <property type="protein sequence ID" value="QDV81911.1"/>
    <property type="molecule type" value="Genomic_DNA"/>
</dbReference>
<feature type="region of interest" description="Disordered" evidence="1">
    <location>
        <begin position="157"/>
        <end position="228"/>
    </location>
</feature>
<dbReference type="InterPro" id="IPR011990">
    <property type="entry name" value="TPR-like_helical_dom_sf"/>
</dbReference>